<keyword evidence="1" id="KW-1133">Transmembrane helix</keyword>
<evidence type="ECO:0000313" key="3">
    <source>
        <dbReference type="Proteomes" id="UP000294850"/>
    </source>
</evidence>
<keyword evidence="3" id="KW-1185">Reference proteome</keyword>
<dbReference type="Proteomes" id="UP000294850">
    <property type="component" value="Unassembled WGS sequence"/>
</dbReference>
<protein>
    <submittedName>
        <fullName evidence="2">Uncharacterized protein</fullName>
    </submittedName>
</protein>
<proteinExistence type="predicted"/>
<name>A0A4R5DQG7_9BACT</name>
<comment type="caution">
    <text evidence="2">The sequence shown here is derived from an EMBL/GenBank/DDBJ whole genome shotgun (WGS) entry which is preliminary data.</text>
</comment>
<dbReference type="RefSeq" id="WP_131959004.1">
    <property type="nucleotide sequence ID" value="NZ_SMFL01000005.1"/>
</dbReference>
<evidence type="ECO:0000313" key="2">
    <source>
        <dbReference type="EMBL" id="TDE14420.1"/>
    </source>
</evidence>
<feature type="transmembrane region" description="Helical" evidence="1">
    <location>
        <begin position="90"/>
        <end position="109"/>
    </location>
</feature>
<sequence length="128" mass="14892">MIIPYSKVIDFNIRYERPENSQEGLKHVTFLSVLMTVCFALLIIFPWFLGYPFLKTIAGILWLLVAWVFGAINLAFLFNKDEKLKIRTRTLGITIFMFLLGCFMAYHILRLDEALNHLLAWLTGFGSR</sequence>
<keyword evidence="1" id="KW-0472">Membrane</keyword>
<feature type="transmembrane region" description="Helical" evidence="1">
    <location>
        <begin position="60"/>
        <end position="78"/>
    </location>
</feature>
<reference evidence="2 3" key="1">
    <citation type="submission" date="2019-03" db="EMBL/GenBank/DDBJ databases">
        <title>Dyadobacter AR-3-6 sp. nov., isolated from arctic soil.</title>
        <authorList>
            <person name="Chaudhary D.K."/>
        </authorList>
    </citation>
    <scope>NUCLEOTIDE SEQUENCE [LARGE SCALE GENOMIC DNA]</scope>
    <source>
        <strain evidence="2 3">AR-3-6</strain>
    </source>
</reference>
<feature type="transmembrane region" description="Helical" evidence="1">
    <location>
        <begin position="28"/>
        <end position="48"/>
    </location>
</feature>
<dbReference type="AlphaFoldDB" id="A0A4R5DQG7"/>
<dbReference type="EMBL" id="SMFL01000005">
    <property type="protein sequence ID" value="TDE14420.1"/>
    <property type="molecule type" value="Genomic_DNA"/>
</dbReference>
<gene>
    <name evidence="2" type="ORF">E0F88_14560</name>
</gene>
<accession>A0A4R5DQG7</accession>
<organism evidence="2 3">
    <name type="scientific">Dyadobacter psychrotolerans</name>
    <dbReference type="NCBI Taxonomy" id="2541721"/>
    <lineage>
        <taxon>Bacteria</taxon>
        <taxon>Pseudomonadati</taxon>
        <taxon>Bacteroidota</taxon>
        <taxon>Cytophagia</taxon>
        <taxon>Cytophagales</taxon>
        <taxon>Spirosomataceae</taxon>
        <taxon>Dyadobacter</taxon>
    </lineage>
</organism>
<keyword evidence="1" id="KW-0812">Transmembrane</keyword>
<evidence type="ECO:0000256" key="1">
    <source>
        <dbReference type="SAM" id="Phobius"/>
    </source>
</evidence>